<feature type="region of interest" description="Disordered" evidence="1">
    <location>
        <begin position="61"/>
        <end position="84"/>
    </location>
</feature>
<keyword evidence="3" id="KW-1185">Reference proteome</keyword>
<proteinExistence type="predicted"/>
<name>A0A087M2A2_9HYPH</name>
<dbReference type="AlphaFoldDB" id="A0A087M2A2"/>
<dbReference type="STRING" id="46914.JP75_11690"/>
<evidence type="ECO:0000313" key="2">
    <source>
        <dbReference type="EMBL" id="KFL31005.1"/>
    </source>
</evidence>
<organism evidence="2 3">
    <name type="scientific">Devosia riboflavina</name>
    <dbReference type="NCBI Taxonomy" id="46914"/>
    <lineage>
        <taxon>Bacteria</taxon>
        <taxon>Pseudomonadati</taxon>
        <taxon>Pseudomonadota</taxon>
        <taxon>Alphaproteobacteria</taxon>
        <taxon>Hyphomicrobiales</taxon>
        <taxon>Devosiaceae</taxon>
        <taxon>Devosia</taxon>
    </lineage>
</organism>
<evidence type="ECO:0000313" key="3">
    <source>
        <dbReference type="Proteomes" id="UP000028981"/>
    </source>
</evidence>
<protein>
    <submittedName>
        <fullName evidence="2">Uncharacterized protein</fullName>
    </submittedName>
</protein>
<gene>
    <name evidence="2" type="ORF">JP75_11690</name>
</gene>
<accession>A0A087M2A2</accession>
<dbReference type="EMBL" id="JQGC01000009">
    <property type="protein sequence ID" value="KFL31005.1"/>
    <property type="molecule type" value="Genomic_DNA"/>
</dbReference>
<dbReference type="Proteomes" id="UP000028981">
    <property type="component" value="Unassembled WGS sequence"/>
</dbReference>
<evidence type="ECO:0000256" key="1">
    <source>
        <dbReference type="SAM" id="MobiDB-lite"/>
    </source>
</evidence>
<sequence>MSPESGYRFRGKDMRNTKDLKRKERILWIATRFRTARRPKLIHLIPAPLVSCHSLGIPAMTRGADEASGGEMGHSGSPGWVRGR</sequence>
<comment type="caution">
    <text evidence="2">The sequence shown here is derived from an EMBL/GenBank/DDBJ whole genome shotgun (WGS) entry which is preliminary data.</text>
</comment>
<reference evidence="2 3" key="1">
    <citation type="submission" date="2014-08" db="EMBL/GenBank/DDBJ databases">
        <authorList>
            <person name="Hassan Y.I."/>
            <person name="Lepp D."/>
            <person name="Zhou T."/>
        </authorList>
    </citation>
    <scope>NUCLEOTIDE SEQUENCE [LARGE SCALE GENOMIC DNA]</scope>
    <source>
        <strain evidence="2 3">IFO13584</strain>
    </source>
</reference>